<dbReference type="InterPro" id="IPR022783">
    <property type="entry name" value="GCFC_dom"/>
</dbReference>
<comment type="caution">
    <text evidence="5">The sequence shown here is derived from an EMBL/GenBank/DDBJ whole genome shotgun (WGS) entry which is preliminary data.</text>
</comment>
<feature type="region of interest" description="Disordered" evidence="3">
    <location>
        <begin position="1"/>
        <end position="80"/>
    </location>
</feature>
<keyword evidence="2" id="KW-0539">Nucleus</keyword>
<evidence type="ECO:0000259" key="4">
    <source>
        <dbReference type="SMART" id="SM00443"/>
    </source>
</evidence>
<dbReference type="InterPro" id="IPR024933">
    <property type="entry name" value="TFP11"/>
</dbReference>
<dbReference type="Pfam" id="PF01585">
    <property type="entry name" value="G-patch"/>
    <property type="match status" value="1"/>
</dbReference>
<dbReference type="SMART" id="SM00443">
    <property type="entry name" value="G_patch"/>
    <property type="match status" value="1"/>
</dbReference>
<feature type="domain" description="G-patch" evidence="4">
    <location>
        <begin position="124"/>
        <end position="168"/>
    </location>
</feature>
<name>A0A8T1VE25_9STRA</name>
<comment type="subcellular location">
    <subcellularLocation>
        <location evidence="2">Nucleus</location>
    </subcellularLocation>
</comment>
<evidence type="ECO:0000256" key="1">
    <source>
        <dbReference type="ARBA" id="ARBA00010900"/>
    </source>
</evidence>
<reference evidence="5" key="1">
    <citation type="submission" date="2021-02" db="EMBL/GenBank/DDBJ databases">
        <authorList>
            <person name="Palmer J.M."/>
        </authorList>
    </citation>
    <scope>NUCLEOTIDE SEQUENCE</scope>
    <source>
        <strain evidence="5">SCRP734</strain>
    </source>
</reference>
<comment type="similarity">
    <text evidence="1 2">Belongs to the TFP11/STIP family.</text>
</comment>
<evidence type="ECO:0000256" key="3">
    <source>
        <dbReference type="SAM" id="MobiDB-lite"/>
    </source>
</evidence>
<sequence length="812" mass="91508">MASSGGMNNADFARMFRQETRQEAANEDADTQQDASAADDGNRELNPMQAAARRRRQEKDSTNSPQDAARGSGLGLGSGLGFASGPGSGLGFRASSGSGLGRGADEKDAAVSRPAKSKIYTWEKHTTGFGTKMLAKMGFKGRLGKKEDGVSATVEVKKRPAQMGMGYGDFVEASNLTQNRKLQKELKGESVEDEETGAVGVVEDDTLWRKRKVVALGRKKHKRAVDLTHEAQGILKKHKRSDVVLDMRGPCVRVLSDVTAAYEVDPRRVEAAKPKLGDELIYNVRMLVNLAQGKIYDLTQKIDINTENVTAMKKEVKIIKAQLNVDDVRLQHMQTMVEQIKALDKLREKALEMQSVEPILSHLRGVRRNFPLEFDAHKLQQLVPSICMPPLRSLLMESDLLNQKSSDGVVLQFRLIQTFLTELPSNRAAKDANQSASVLPVIREKTMAEGDDLYNFILEETLWPAVVQCVNVDWEAKTAPADCVDMYLNFRPHLSREFEEAFLHQLVLSRLKKECHHWDPRSDTIPIHDWLLPWLPYVDSAMKSLYPDIRLALASALNQWHPSDLSVLTVLSPWRELWGEREYGKFTHRHIVRKLIRCLHREFEINPEKQSLEALMWVLAWRDHLPDRQFIALLDGEFFPKWLKVLRKWVCGSPNLLELEKWYCGWKLLFEKNRLATNKRLLAHFHGALVLLQVATESVGVPAESRPPVPELNGSAASNYQDALARDDDAIKEPPVQQEKTSPRSVSSRSVSLKDVIENMAISHNLTFMPKGFHDGQQVYTFGKHQIIIEQGVVFKEESKGAFKPVGLEQLL</sequence>
<evidence type="ECO:0000313" key="6">
    <source>
        <dbReference type="Proteomes" id="UP000694044"/>
    </source>
</evidence>
<dbReference type="OrthoDB" id="29523at2759"/>
<dbReference type="EMBL" id="JAGDFM010000353">
    <property type="protein sequence ID" value="KAG7379375.1"/>
    <property type="molecule type" value="Genomic_DNA"/>
</dbReference>
<dbReference type="GO" id="GO:0000390">
    <property type="term" value="P:spliceosomal complex disassembly"/>
    <property type="evidence" value="ECO:0007669"/>
    <property type="project" value="InterPro"/>
</dbReference>
<dbReference type="PANTHER" id="PTHR23329">
    <property type="entry name" value="TUFTELIN-INTERACTING PROTEIN 11-RELATED"/>
    <property type="match status" value="1"/>
</dbReference>
<organism evidence="5 6">
    <name type="scientific">Phytophthora pseudosyringae</name>
    <dbReference type="NCBI Taxonomy" id="221518"/>
    <lineage>
        <taxon>Eukaryota</taxon>
        <taxon>Sar</taxon>
        <taxon>Stramenopiles</taxon>
        <taxon>Oomycota</taxon>
        <taxon>Peronosporomycetes</taxon>
        <taxon>Peronosporales</taxon>
        <taxon>Peronosporaceae</taxon>
        <taxon>Phytophthora</taxon>
    </lineage>
</organism>
<keyword evidence="6" id="KW-1185">Reference proteome</keyword>
<dbReference type="Pfam" id="PF07842">
    <property type="entry name" value="GCFC"/>
    <property type="match status" value="1"/>
</dbReference>
<keyword evidence="2" id="KW-0508">mRNA splicing</keyword>
<proteinExistence type="inferred from homology"/>
<feature type="compositionally biased region" description="Basic and acidic residues" evidence="3">
    <location>
        <begin position="14"/>
        <end position="24"/>
    </location>
</feature>
<accession>A0A8T1VE25</accession>
<keyword evidence="2" id="KW-0507">mRNA processing</keyword>
<gene>
    <name evidence="5" type="primary">TFIP11</name>
    <name evidence="5" type="ORF">PHYPSEUDO_008695</name>
</gene>
<protein>
    <submittedName>
        <fullName evidence="5">Tuftelin-interacting protein 11</fullName>
    </submittedName>
</protein>
<evidence type="ECO:0000256" key="2">
    <source>
        <dbReference type="PIRNR" id="PIRNR017706"/>
    </source>
</evidence>
<dbReference type="GO" id="GO:0071008">
    <property type="term" value="C:U2-type post-mRNA release spliceosomal complex"/>
    <property type="evidence" value="ECO:0007669"/>
    <property type="project" value="TreeGrafter"/>
</dbReference>
<dbReference type="InterPro" id="IPR000467">
    <property type="entry name" value="G_patch_dom"/>
</dbReference>
<dbReference type="Proteomes" id="UP000694044">
    <property type="component" value="Unassembled WGS sequence"/>
</dbReference>
<dbReference type="InterPro" id="IPR045211">
    <property type="entry name" value="TFP11/STIP/Ntr1"/>
</dbReference>
<dbReference type="PANTHER" id="PTHR23329:SF1">
    <property type="entry name" value="TUFTELIN-INTERACTING PROTEIN 11"/>
    <property type="match status" value="1"/>
</dbReference>
<feature type="region of interest" description="Disordered" evidence="3">
    <location>
        <begin position="94"/>
        <end position="113"/>
    </location>
</feature>
<dbReference type="AlphaFoldDB" id="A0A8T1VE25"/>
<evidence type="ECO:0000313" key="5">
    <source>
        <dbReference type="EMBL" id="KAG7379375.1"/>
    </source>
</evidence>
<dbReference type="GO" id="GO:0003676">
    <property type="term" value="F:nucleic acid binding"/>
    <property type="evidence" value="ECO:0007669"/>
    <property type="project" value="InterPro"/>
</dbReference>
<dbReference type="PIRSF" id="PIRSF017706">
    <property type="entry name" value="TFIP11"/>
    <property type="match status" value="1"/>
</dbReference>
<keyword evidence="2" id="KW-0747">Spliceosome</keyword>